<sequence>MKVFSFIKRIRTNHKDQHNSIDPTSESVISKLKQHDGSKFDYSTTAMESNWERSSVLQLEQKIEDSTKGEEMQRVLLGRRAGVPTVILAAQSRQPTPRWFDLGAVVAACGNDDKVDSQRKPSSFNSALVDSTL</sequence>
<proteinExistence type="predicted"/>
<dbReference type="Proteomes" id="UP000287651">
    <property type="component" value="Unassembled WGS sequence"/>
</dbReference>
<evidence type="ECO:0000313" key="2">
    <source>
        <dbReference type="EMBL" id="RRT74504.1"/>
    </source>
</evidence>
<protein>
    <submittedName>
        <fullName evidence="2">Uncharacterized protein</fullName>
    </submittedName>
</protein>
<evidence type="ECO:0000313" key="3">
    <source>
        <dbReference type="Proteomes" id="UP000287651"/>
    </source>
</evidence>
<dbReference type="EMBL" id="AMZH03002755">
    <property type="protein sequence ID" value="RRT74504.1"/>
    <property type="molecule type" value="Genomic_DNA"/>
</dbReference>
<name>A0A427AE58_ENSVE</name>
<evidence type="ECO:0000256" key="1">
    <source>
        <dbReference type="SAM" id="MobiDB-lite"/>
    </source>
</evidence>
<feature type="region of interest" description="Disordered" evidence="1">
    <location>
        <begin position="113"/>
        <end position="133"/>
    </location>
</feature>
<feature type="compositionally biased region" description="Polar residues" evidence="1">
    <location>
        <begin position="120"/>
        <end position="133"/>
    </location>
</feature>
<accession>A0A427AE58</accession>
<reference evidence="2 3" key="1">
    <citation type="journal article" date="2014" name="Agronomy (Basel)">
        <title>A Draft Genome Sequence for Ensete ventricosum, the Drought-Tolerant Tree Against Hunger.</title>
        <authorList>
            <person name="Harrison J."/>
            <person name="Moore K.A."/>
            <person name="Paszkiewicz K."/>
            <person name="Jones T."/>
            <person name="Grant M."/>
            <person name="Ambacheew D."/>
            <person name="Muzemil S."/>
            <person name="Studholme D.J."/>
        </authorList>
    </citation>
    <scope>NUCLEOTIDE SEQUENCE [LARGE SCALE GENOMIC DNA]</scope>
</reference>
<comment type="caution">
    <text evidence="2">The sequence shown here is derived from an EMBL/GenBank/DDBJ whole genome shotgun (WGS) entry which is preliminary data.</text>
</comment>
<gene>
    <name evidence="2" type="ORF">B296_00025773</name>
</gene>
<dbReference type="AlphaFoldDB" id="A0A427AE58"/>
<organism evidence="2 3">
    <name type="scientific">Ensete ventricosum</name>
    <name type="common">Abyssinian banana</name>
    <name type="synonym">Musa ensete</name>
    <dbReference type="NCBI Taxonomy" id="4639"/>
    <lineage>
        <taxon>Eukaryota</taxon>
        <taxon>Viridiplantae</taxon>
        <taxon>Streptophyta</taxon>
        <taxon>Embryophyta</taxon>
        <taxon>Tracheophyta</taxon>
        <taxon>Spermatophyta</taxon>
        <taxon>Magnoliopsida</taxon>
        <taxon>Liliopsida</taxon>
        <taxon>Zingiberales</taxon>
        <taxon>Musaceae</taxon>
        <taxon>Ensete</taxon>
    </lineage>
</organism>